<keyword evidence="4 7" id="KW-0067">ATP-binding</keyword>
<evidence type="ECO:0000313" key="9">
    <source>
        <dbReference type="EMBL" id="PHH59352.1"/>
    </source>
</evidence>
<dbReference type="NCBIfam" id="TIGR00464">
    <property type="entry name" value="gltX_bact"/>
    <property type="match status" value="1"/>
</dbReference>
<sequence>MRKNGINGGRPPQNTLGKDADALIRVRFAPSPTGNLHLGSLRTALFNRLLANSSKAGGAMVLRIEDTDQLRLVQGAEERIMEDLKWAGVQWDEGPDCGGPCGPYRQSERLHIYKEHVEELFRKGHVYRCFCTSEQHGPIRYVPGQPRIYPGTCRSLDTDEATRRATAGDSYLWRLKADLFCQNRFHDAIYGPFHKAETEPDFILMKPNGFPTYHFATVVDDHMMKITHVLRGEEWLISTPKHLALYKAFGWDPPTFCHLGLLINHDGTKMSKRNDEIDLAQYRNQGILPIPLLCWLANLGSSFEKNVNIPRTIQDVTNALTFKFTKGGIRINKEKLDYFERHYEGALLVSNNSLGLTDKEASVVERHFKKPILRDIEAIQQDADGSRLLLPHGWKTHIELIPSLESHGARVDLVDRLLANPAIARYRPLPTFVRRHPYIFWRAPHDTYVEALSNLKAADLAHHRLVIQAAAALVDGDQPAWDRPAQWLSQRLASSFVSSTLLHNTLRLVATASLDILALTTPDLFRLLGRDEWRYRLKAVSDILGNLPTEAMPAVPPRQAVDDQALG</sequence>
<dbReference type="InterPro" id="IPR049940">
    <property type="entry name" value="GluQ/Sye"/>
</dbReference>
<evidence type="ECO:0000256" key="2">
    <source>
        <dbReference type="ARBA" id="ARBA00022598"/>
    </source>
</evidence>
<dbReference type="InterPro" id="IPR033910">
    <property type="entry name" value="GluRS_core"/>
</dbReference>
<keyword evidence="10" id="KW-1185">Reference proteome</keyword>
<reference evidence="9 10" key="1">
    <citation type="submission" date="2017-06" db="EMBL/GenBank/DDBJ databases">
        <title>Ant-infecting Ophiocordyceps genomes reveal a high diversity of potential behavioral manipulation genes and a possible major role for enterotoxins.</title>
        <authorList>
            <person name="De Bekker C."/>
            <person name="Evans H.C."/>
            <person name="Brachmann A."/>
            <person name="Hughes D.P."/>
        </authorList>
    </citation>
    <scope>NUCLEOTIDE SEQUENCE [LARGE SCALE GENOMIC DNA]</scope>
    <source>
        <strain evidence="9 10">Map64</strain>
    </source>
</reference>
<dbReference type="InterPro" id="IPR014729">
    <property type="entry name" value="Rossmann-like_a/b/a_fold"/>
</dbReference>
<gene>
    <name evidence="9" type="ORF">CDD81_3356</name>
</gene>
<keyword evidence="5 7" id="KW-0030">Aminoacyl-tRNA synthetase</keyword>
<dbReference type="STRING" id="1399860.A0A2C5XWL1"/>
<dbReference type="InterPro" id="IPR020058">
    <property type="entry name" value="Glu/Gln-tRNA-synth_Ib_cat-dom"/>
</dbReference>
<dbReference type="Pfam" id="PF00749">
    <property type="entry name" value="tRNA-synt_1c"/>
    <property type="match status" value="1"/>
</dbReference>
<accession>A0A2C5XWL1</accession>
<dbReference type="GO" id="GO:0004818">
    <property type="term" value="F:glutamate-tRNA ligase activity"/>
    <property type="evidence" value="ECO:0007669"/>
    <property type="project" value="UniProtKB-EC"/>
</dbReference>
<keyword evidence="2 7" id="KW-0436">Ligase</keyword>
<keyword evidence="7" id="KW-0648">Protein biosynthesis</keyword>
<dbReference type="GO" id="GO:0008270">
    <property type="term" value="F:zinc ion binding"/>
    <property type="evidence" value="ECO:0007669"/>
    <property type="project" value="InterPro"/>
</dbReference>
<dbReference type="PANTHER" id="PTHR43311">
    <property type="entry name" value="GLUTAMATE--TRNA LIGASE"/>
    <property type="match status" value="1"/>
</dbReference>
<dbReference type="HAMAP" id="MF_00022">
    <property type="entry name" value="Glu_tRNA_synth_type1"/>
    <property type="match status" value="1"/>
</dbReference>
<dbReference type="SUPFAM" id="SSF52374">
    <property type="entry name" value="Nucleotidylyl transferase"/>
    <property type="match status" value="1"/>
</dbReference>
<dbReference type="OrthoDB" id="428822at2759"/>
<evidence type="ECO:0000256" key="7">
    <source>
        <dbReference type="RuleBase" id="RU363037"/>
    </source>
</evidence>
<keyword evidence="3 7" id="KW-0547">Nucleotide-binding</keyword>
<dbReference type="EC" id="6.1.1.17" evidence="1"/>
<dbReference type="GO" id="GO:0005739">
    <property type="term" value="C:mitochondrion"/>
    <property type="evidence" value="ECO:0007669"/>
    <property type="project" value="TreeGrafter"/>
</dbReference>
<dbReference type="Proteomes" id="UP000226192">
    <property type="component" value="Unassembled WGS sequence"/>
</dbReference>
<evidence type="ECO:0000256" key="5">
    <source>
        <dbReference type="ARBA" id="ARBA00023146"/>
    </source>
</evidence>
<dbReference type="PANTHER" id="PTHR43311:SF2">
    <property type="entry name" value="GLUTAMATE--TRNA LIGASE, MITOCHONDRIAL-RELATED"/>
    <property type="match status" value="1"/>
</dbReference>
<dbReference type="PRINTS" id="PR00987">
    <property type="entry name" value="TRNASYNTHGLU"/>
</dbReference>
<comment type="similarity">
    <text evidence="7">Belongs to the class-I aminoacyl-tRNA synthetase family.</text>
</comment>
<name>A0A2C5XWL1_9HYPO</name>
<dbReference type="AlphaFoldDB" id="A0A2C5XWL1"/>
<dbReference type="Gene3D" id="3.40.50.620">
    <property type="entry name" value="HUPs"/>
    <property type="match status" value="1"/>
</dbReference>
<evidence type="ECO:0000256" key="1">
    <source>
        <dbReference type="ARBA" id="ARBA00012835"/>
    </source>
</evidence>
<evidence type="ECO:0000259" key="8">
    <source>
        <dbReference type="Pfam" id="PF00749"/>
    </source>
</evidence>
<organism evidence="9 10">
    <name type="scientific">Ophiocordyceps australis</name>
    <dbReference type="NCBI Taxonomy" id="1399860"/>
    <lineage>
        <taxon>Eukaryota</taxon>
        <taxon>Fungi</taxon>
        <taxon>Dikarya</taxon>
        <taxon>Ascomycota</taxon>
        <taxon>Pezizomycotina</taxon>
        <taxon>Sordariomycetes</taxon>
        <taxon>Hypocreomycetidae</taxon>
        <taxon>Hypocreales</taxon>
        <taxon>Ophiocordycipitaceae</taxon>
        <taxon>Ophiocordyceps</taxon>
    </lineage>
</organism>
<dbReference type="GO" id="GO:0006424">
    <property type="term" value="P:glutamyl-tRNA aminoacylation"/>
    <property type="evidence" value="ECO:0007669"/>
    <property type="project" value="InterPro"/>
</dbReference>
<evidence type="ECO:0000256" key="6">
    <source>
        <dbReference type="ARBA" id="ARBA00030865"/>
    </source>
</evidence>
<dbReference type="InterPro" id="IPR000924">
    <property type="entry name" value="Glu/Gln-tRNA-synth"/>
</dbReference>
<evidence type="ECO:0000313" key="10">
    <source>
        <dbReference type="Proteomes" id="UP000226192"/>
    </source>
</evidence>
<comment type="caution">
    <text evidence="9">The sequence shown here is derived from an EMBL/GenBank/DDBJ whole genome shotgun (WGS) entry which is preliminary data.</text>
</comment>
<protein>
    <recommendedName>
        <fullName evidence="1">glutamate--tRNA ligase</fullName>
        <ecNumber evidence="1">6.1.1.17</ecNumber>
    </recommendedName>
    <alternativeName>
        <fullName evidence="6">Glutamyl-tRNA synthetase</fullName>
    </alternativeName>
</protein>
<evidence type="ECO:0000256" key="4">
    <source>
        <dbReference type="ARBA" id="ARBA00022840"/>
    </source>
</evidence>
<evidence type="ECO:0000256" key="3">
    <source>
        <dbReference type="ARBA" id="ARBA00022741"/>
    </source>
</evidence>
<proteinExistence type="inferred from homology"/>
<dbReference type="CDD" id="cd00808">
    <property type="entry name" value="GluRS_core"/>
    <property type="match status" value="1"/>
</dbReference>
<feature type="domain" description="Glutamyl/glutaminyl-tRNA synthetase class Ib catalytic" evidence="8">
    <location>
        <begin position="24"/>
        <end position="337"/>
    </location>
</feature>
<dbReference type="GO" id="GO:0005524">
    <property type="term" value="F:ATP binding"/>
    <property type="evidence" value="ECO:0007669"/>
    <property type="project" value="UniProtKB-KW"/>
</dbReference>
<dbReference type="EMBL" id="NJET01000213">
    <property type="protein sequence ID" value="PHH59352.1"/>
    <property type="molecule type" value="Genomic_DNA"/>
</dbReference>
<dbReference type="InterPro" id="IPR004527">
    <property type="entry name" value="Glu-tRNA-ligase_bac/mito"/>
</dbReference>